<keyword evidence="14" id="KW-1185">Reference proteome</keyword>
<feature type="compositionally biased region" description="Acidic residues" evidence="10">
    <location>
        <begin position="202"/>
        <end position="211"/>
    </location>
</feature>
<evidence type="ECO:0000313" key="13">
    <source>
        <dbReference type="EMBL" id="EKC98234.1"/>
    </source>
</evidence>
<dbReference type="Proteomes" id="UP000006757">
    <property type="component" value="Unassembled WGS sequence"/>
</dbReference>
<sequence length="336" mass="37656">MSTKSRRPLATPMGMQTPKRKSVKSKSAQQAILDNFDLEVADRTRMMRQQLELALSTFLAQVDADMLKIPRSMRGMTLGELDACWAGSFVATSRAIAQKQFAEQHPERDQAETLELAKRKRESPLESPRNSKNPRTTTPAVKRRTTKSLKKRKPDLPSATGASTLPQDHVFAPRIPQTPRAPRRNESFFSQNGSPVDPTVVPDDDLPDPDEMERQAEAEAEAESIRSGRSGHSRSQSTRSVASGRSGRTMQRKPSLLFRRNVDEDDDEPDEGASVIPLSDGRSIAFNPMNLTPGRIEAELSQGGFLNEDEKRRVRDQVQQEAVKALQRQMDRWRGL</sequence>
<dbReference type="AlphaFoldDB" id="K1V2W3"/>
<evidence type="ECO:0000256" key="2">
    <source>
        <dbReference type="ARBA" id="ARBA00004584"/>
    </source>
</evidence>
<gene>
    <name evidence="13" type="ORF">A1Q2_07465</name>
</gene>
<evidence type="ECO:0000256" key="6">
    <source>
        <dbReference type="ARBA" id="ARBA00022776"/>
    </source>
</evidence>
<feature type="region of interest" description="Disordered" evidence="10">
    <location>
        <begin position="100"/>
        <end position="283"/>
    </location>
</feature>
<dbReference type="GO" id="GO:0051233">
    <property type="term" value="C:spindle midzone"/>
    <property type="evidence" value="ECO:0007669"/>
    <property type="project" value="TreeGrafter"/>
</dbReference>
<accession>K1V2W3</accession>
<evidence type="ECO:0000256" key="5">
    <source>
        <dbReference type="ARBA" id="ARBA00022618"/>
    </source>
</evidence>
<keyword evidence="6" id="KW-0498">Mitosis</keyword>
<feature type="compositionally biased region" description="Polar residues" evidence="10">
    <location>
        <begin position="128"/>
        <end position="139"/>
    </location>
</feature>
<name>K1V2W3_TRIAC</name>
<evidence type="ECO:0000256" key="3">
    <source>
        <dbReference type="ARBA" id="ARBA00009914"/>
    </source>
</evidence>
<dbReference type="EMBL" id="AMBO01000392">
    <property type="protein sequence ID" value="EKC98234.1"/>
    <property type="molecule type" value="Genomic_DNA"/>
</dbReference>
<evidence type="ECO:0000256" key="4">
    <source>
        <dbReference type="ARBA" id="ARBA00022454"/>
    </source>
</evidence>
<dbReference type="InterPro" id="IPR046466">
    <property type="entry name" value="Borealin_C"/>
</dbReference>
<comment type="subcellular location">
    <subcellularLocation>
        <location evidence="2">Chromosome</location>
        <location evidence="2">Centromere</location>
    </subcellularLocation>
    <subcellularLocation>
        <location evidence="1">Nucleus</location>
    </subcellularLocation>
</comment>
<feature type="compositionally biased region" description="Basic residues" evidence="10">
    <location>
        <begin position="141"/>
        <end position="153"/>
    </location>
</feature>
<dbReference type="eggNOG" id="ENOG502S9QE">
    <property type="taxonomic scope" value="Eukaryota"/>
</dbReference>
<evidence type="ECO:0000313" key="14">
    <source>
        <dbReference type="Proteomes" id="UP000006757"/>
    </source>
</evidence>
<comment type="similarity">
    <text evidence="3">Belongs to the borealin family.</text>
</comment>
<dbReference type="HOGENOM" id="CLU_826881_0_0_1"/>
<feature type="compositionally biased region" description="Basic and acidic residues" evidence="10">
    <location>
        <begin position="102"/>
        <end position="117"/>
    </location>
</feature>
<keyword evidence="5" id="KW-0132">Cell division</keyword>
<reference evidence="13 14" key="1">
    <citation type="journal article" date="2012" name="Eukaryot. Cell">
        <title>Genome sequence of the Trichosporon asahii environmental strain CBS 8904.</title>
        <authorList>
            <person name="Yang R.Y."/>
            <person name="Li H.T."/>
            <person name="Zhu H."/>
            <person name="Zhou G.P."/>
            <person name="Wang M."/>
            <person name="Wang L."/>
        </authorList>
    </citation>
    <scope>NUCLEOTIDE SEQUENCE [LARGE SCALE GENOMIC DNA]</scope>
    <source>
        <strain evidence="13 14">CBS 8904</strain>
    </source>
</reference>
<dbReference type="PANTHER" id="PTHR16040">
    <property type="entry name" value="AUSTRALIN, ISOFORM A-RELATED"/>
    <property type="match status" value="1"/>
</dbReference>
<evidence type="ECO:0000256" key="9">
    <source>
        <dbReference type="ARBA" id="ARBA00023328"/>
    </source>
</evidence>
<comment type="caution">
    <text evidence="13">The sequence shown here is derived from an EMBL/GenBank/DDBJ whole genome shotgun (WGS) entry which is preliminary data.</text>
</comment>
<evidence type="ECO:0000256" key="10">
    <source>
        <dbReference type="SAM" id="MobiDB-lite"/>
    </source>
</evidence>
<dbReference type="InterPro" id="IPR018867">
    <property type="entry name" value="Cell_div_borealin"/>
</dbReference>
<protein>
    <submittedName>
        <fullName evidence="13">Uncharacterized protein</fullName>
    </submittedName>
</protein>
<feature type="compositionally biased region" description="Low complexity" evidence="10">
    <location>
        <begin position="225"/>
        <end position="240"/>
    </location>
</feature>
<keyword evidence="4" id="KW-0158">Chromosome</keyword>
<keyword evidence="8" id="KW-0131">Cell cycle</keyword>
<dbReference type="GO" id="GO:0051301">
    <property type="term" value="P:cell division"/>
    <property type="evidence" value="ECO:0007669"/>
    <property type="project" value="UniProtKB-KW"/>
</dbReference>
<keyword evidence="9" id="KW-0137">Centromere</keyword>
<dbReference type="InterPro" id="IPR018851">
    <property type="entry name" value="Borealin_N"/>
</dbReference>
<dbReference type="GO" id="GO:0000070">
    <property type="term" value="P:mitotic sister chromatid segregation"/>
    <property type="evidence" value="ECO:0007669"/>
    <property type="project" value="TreeGrafter"/>
</dbReference>
<dbReference type="GO" id="GO:0005634">
    <property type="term" value="C:nucleus"/>
    <property type="evidence" value="ECO:0007669"/>
    <property type="project" value="UniProtKB-SubCell"/>
</dbReference>
<evidence type="ECO:0000259" key="11">
    <source>
        <dbReference type="Pfam" id="PF10444"/>
    </source>
</evidence>
<evidence type="ECO:0000256" key="7">
    <source>
        <dbReference type="ARBA" id="ARBA00023242"/>
    </source>
</evidence>
<dbReference type="PANTHER" id="PTHR16040:SF7">
    <property type="entry name" value="AUSTRALIN, ISOFORM A-RELATED"/>
    <property type="match status" value="1"/>
</dbReference>
<dbReference type="Gene3D" id="6.10.250.1900">
    <property type="match status" value="1"/>
</dbReference>
<evidence type="ECO:0000256" key="1">
    <source>
        <dbReference type="ARBA" id="ARBA00004123"/>
    </source>
</evidence>
<dbReference type="Pfam" id="PF10512">
    <property type="entry name" value="Borealin"/>
    <property type="match status" value="1"/>
</dbReference>
<feature type="domain" description="Borealin C-terminal" evidence="12">
    <location>
        <begin position="135"/>
        <end position="204"/>
    </location>
</feature>
<dbReference type="OMA" id="RWPRKDE"/>
<evidence type="ECO:0000259" key="12">
    <source>
        <dbReference type="Pfam" id="PF10512"/>
    </source>
</evidence>
<feature type="region of interest" description="Disordered" evidence="10">
    <location>
        <begin position="1"/>
        <end position="28"/>
    </location>
</feature>
<proteinExistence type="inferred from homology"/>
<evidence type="ECO:0000256" key="8">
    <source>
        <dbReference type="ARBA" id="ARBA00023306"/>
    </source>
</evidence>
<dbReference type="OrthoDB" id="2392550at2759"/>
<organism evidence="13 14">
    <name type="scientific">Trichosporon asahii var. asahii (strain CBS 8904)</name>
    <name type="common">Yeast</name>
    <dbReference type="NCBI Taxonomy" id="1220162"/>
    <lineage>
        <taxon>Eukaryota</taxon>
        <taxon>Fungi</taxon>
        <taxon>Dikarya</taxon>
        <taxon>Basidiomycota</taxon>
        <taxon>Agaricomycotina</taxon>
        <taxon>Tremellomycetes</taxon>
        <taxon>Trichosporonales</taxon>
        <taxon>Trichosporonaceae</taxon>
        <taxon>Trichosporon</taxon>
    </lineage>
</organism>
<dbReference type="Pfam" id="PF10444">
    <property type="entry name" value="Nbl1_Borealin_N"/>
    <property type="match status" value="1"/>
</dbReference>
<keyword evidence="7" id="KW-0539">Nucleus</keyword>
<dbReference type="GO" id="GO:0000775">
    <property type="term" value="C:chromosome, centromeric region"/>
    <property type="evidence" value="ECO:0007669"/>
    <property type="project" value="UniProtKB-SubCell"/>
</dbReference>
<feature type="domain" description="Borealin N-terminal" evidence="11">
    <location>
        <begin position="30"/>
        <end position="81"/>
    </location>
</feature>
<dbReference type="InParanoid" id="K1V2W3"/>
<dbReference type="GO" id="GO:0032133">
    <property type="term" value="C:chromosome passenger complex"/>
    <property type="evidence" value="ECO:0007669"/>
    <property type="project" value="TreeGrafter"/>
</dbReference>